<evidence type="ECO:0000256" key="3">
    <source>
        <dbReference type="ARBA" id="ARBA00022475"/>
    </source>
</evidence>
<keyword evidence="9" id="KW-1185">Reference proteome</keyword>
<feature type="transmembrane region" description="Helical" evidence="7">
    <location>
        <begin position="288"/>
        <end position="309"/>
    </location>
</feature>
<protein>
    <submittedName>
        <fullName evidence="8">Na+-driven multidrug efflux pump</fullName>
    </submittedName>
</protein>
<dbReference type="Proteomes" id="UP000185663">
    <property type="component" value="Chromosome I"/>
</dbReference>
<evidence type="ECO:0000256" key="4">
    <source>
        <dbReference type="ARBA" id="ARBA00022692"/>
    </source>
</evidence>
<evidence type="ECO:0000313" key="8">
    <source>
        <dbReference type="EMBL" id="SDR83529.1"/>
    </source>
</evidence>
<feature type="transmembrane region" description="Helical" evidence="7">
    <location>
        <begin position="261"/>
        <end position="282"/>
    </location>
</feature>
<dbReference type="EMBL" id="LT629776">
    <property type="protein sequence ID" value="SDR83529.1"/>
    <property type="molecule type" value="Genomic_DNA"/>
</dbReference>
<keyword evidence="2" id="KW-0813">Transport</keyword>
<dbReference type="eggNOG" id="COG0534">
    <property type="taxonomic scope" value="Bacteria"/>
</dbReference>
<dbReference type="InterPro" id="IPR002528">
    <property type="entry name" value="MATE_fam"/>
</dbReference>
<dbReference type="GO" id="GO:0015297">
    <property type="term" value="F:antiporter activity"/>
    <property type="evidence" value="ECO:0007669"/>
    <property type="project" value="InterPro"/>
</dbReference>
<feature type="transmembrane region" description="Helical" evidence="7">
    <location>
        <begin position="150"/>
        <end position="172"/>
    </location>
</feature>
<evidence type="ECO:0000256" key="2">
    <source>
        <dbReference type="ARBA" id="ARBA00022448"/>
    </source>
</evidence>
<dbReference type="STRING" id="545619.SAMN04489860_0178"/>
<evidence type="ECO:0000313" key="9">
    <source>
        <dbReference type="Proteomes" id="UP000185663"/>
    </source>
</evidence>
<accession>A0A1H1MC34</accession>
<reference evidence="8 9" key="1">
    <citation type="submission" date="2016-10" db="EMBL/GenBank/DDBJ databases">
        <authorList>
            <person name="de Groot N.N."/>
        </authorList>
    </citation>
    <scope>NUCLEOTIDE SEQUENCE [LARGE SCALE GENOMIC DNA]</scope>
    <source>
        <strain evidence="8 9">DSM 22126</strain>
    </source>
</reference>
<dbReference type="InterPro" id="IPR048279">
    <property type="entry name" value="MdtK-like"/>
</dbReference>
<keyword evidence="3" id="KW-1003">Cell membrane</keyword>
<evidence type="ECO:0000256" key="1">
    <source>
        <dbReference type="ARBA" id="ARBA00004651"/>
    </source>
</evidence>
<feature type="transmembrane region" description="Helical" evidence="7">
    <location>
        <begin position="428"/>
        <end position="449"/>
    </location>
</feature>
<dbReference type="AlphaFoldDB" id="A0A1H1MC34"/>
<comment type="subcellular location">
    <subcellularLocation>
        <location evidence="1">Cell membrane</location>
        <topology evidence="1">Multi-pass membrane protein</topology>
    </subcellularLocation>
</comment>
<dbReference type="RefSeq" id="WP_083371229.1">
    <property type="nucleotide sequence ID" value="NZ_LT629776.1"/>
</dbReference>
<evidence type="ECO:0000256" key="6">
    <source>
        <dbReference type="ARBA" id="ARBA00023136"/>
    </source>
</evidence>
<organism evidence="8 9">
    <name type="scientific">Paraoerskovia marina</name>
    <dbReference type="NCBI Taxonomy" id="545619"/>
    <lineage>
        <taxon>Bacteria</taxon>
        <taxon>Bacillati</taxon>
        <taxon>Actinomycetota</taxon>
        <taxon>Actinomycetes</taxon>
        <taxon>Micrococcales</taxon>
        <taxon>Cellulomonadaceae</taxon>
        <taxon>Paraoerskovia</taxon>
    </lineage>
</organism>
<dbReference type="PIRSF" id="PIRSF006603">
    <property type="entry name" value="DinF"/>
    <property type="match status" value="1"/>
</dbReference>
<dbReference type="OrthoDB" id="5115565at2"/>
<evidence type="ECO:0000256" key="5">
    <source>
        <dbReference type="ARBA" id="ARBA00022989"/>
    </source>
</evidence>
<gene>
    <name evidence="8" type="ORF">SAMN04489860_0178</name>
</gene>
<dbReference type="PANTHER" id="PTHR42925">
    <property type="entry name" value="MULTIDRUG AND TOXIN EFFLUX PROTEIN MATE FAMILY"/>
    <property type="match status" value="1"/>
</dbReference>
<dbReference type="GO" id="GO:0042910">
    <property type="term" value="F:xenobiotic transmembrane transporter activity"/>
    <property type="evidence" value="ECO:0007669"/>
    <property type="project" value="InterPro"/>
</dbReference>
<keyword evidence="6 7" id="KW-0472">Membrane</keyword>
<feature type="transmembrane region" description="Helical" evidence="7">
    <location>
        <begin position="330"/>
        <end position="352"/>
    </location>
</feature>
<keyword evidence="4 7" id="KW-0812">Transmembrane</keyword>
<evidence type="ECO:0000256" key="7">
    <source>
        <dbReference type="SAM" id="Phobius"/>
    </source>
</evidence>
<feature type="transmembrane region" description="Helical" evidence="7">
    <location>
        <begin position="37"/>
        <end position="61"/>
    </location>
</feature>
<dbReference type="GO" id="GO:0005886">
    <property type="term" value="C:plasma membrane"/>
    <property type="evidence" value="ECO:0007669"/>
    <property type="project" value="UniProtKB-SubCell"/>
</dbReference>
<feature type="transmembrane region" description="Helical" evidence="7">
    <location>
        <begin position="111"/>
        <end position="138"/>
    </location>
</feature>
<feature type="transmembrane region" description="Helical" evidence="7">
    <location>
        <begin position="372"/>
        <end position="392"/>
    </location>
</feature>
<proteinExistence type="predicted"/>
<sequence length="468" mass="48414">MSDLSHPVSGVDVAQEEPAAPADGEQFRRSGLFRLSWPLLLVSLLTLLSGVADTVILSLASPELNAAVATANQILGIPYDLTVLFSIGALVVISQMLGAGRYGAARRATVVALRATTVLGIAIAAAVALLGPVVVSAINTPPELVDETLAYLWTVAGALAFNAFIVVATAVLRAYGRTVSILVLGLLVNVAYLALQVLFVLVLDMGAAGAALSTLLVRGVGVLVIAWLVRRRTGIHLASSVPRDSTTGGVLRMLRLSVPTVLENGLFNVAVLGIVALINTLGSDAINARSYVLTLTALVTGVVGALAQGNETIVGWDKGDRSIEHARRTTLRSVVTAALVAALLAAALWSVAGPVLSIFGANDVVVTEATGLLALSIVLLPLSATSIVLFSALRSTGDVVAPMAYSLGATFVVLLPVSWLLIDGLGLGLAGAWWALIAAEACKAGALGLRWMRGQWADRPREIRLAEA</sequence>
<dbReference type="InterPro" id="IPR047135">
    <property type="entry name" value="YsiQ"/>
</dbReference>
<feature type="transmembrane region" description="Helical" evidence="7">
    <location>
        <begin position="208"/>
        <end position="229"/>
    </location>
</feature>
<feature type="transmembrane region" description="Helical" evidence="7">
    <location>
        <begin position="179"/>
        <end position="202"/>
    </location>
</feature>
<dbReference type="Pfam" id="PF01554">
    <property type="entry name" value="MatE"/>
    <property type="match status" value="2"/>
</dbReference>
<name>A0A1H1MC34_9CELL</name>
<feature type="transmembrane region" description="Helical" evidence="7">
    <location>
        <begin position="404"/>
        <end position="422"/>
    </location>
</feature>
<dbReference type="PANTHER" id="PTHR42925:SF1">
    <property type="entry name" value="VIRULENCE FACTOR MVIN"/>
    <property type="match status" value="1"/>
</dbReference>
<feature type="transmembrane region" description="Helical" evidence="7">
    <location>
        <begin position="81"/>
        <end position="99"/>
    </location>
</feature>
<keyword evidence="5 7" id="KW-1133">Transmembrane helix</keyword>